<name>D3UIS5_HELM1</name>
<keyword evidence="4 10" id="KW-0812">Transmembrane</keyword>
<dbReference type="Pfam" id="PF07715">
    <property type="entry name" value="Plug"/>
    <property type="match status" value="1"/>
</dbReference>
<evidence type="ECO:0000256" key="4">
    <source>
        <dbReference type="ARBA" id="ARBA00022692"/>
    </source>
</evidence>
<evidence type="ECO:0000313" key="15">
    <source>
        <dbReference type="Proteomes" id="UP000001522"/>
    </source>
</evidence>
<dbReference type="InterPro" id="IPR036942">
    <property type="entry name" value="Beta-barrel_TonB_sf"/>
</dbReference>
<dbReference type="Gene3D" id="2.170.130.10">
    <property type="entry name" value="TonB-dependent receptor, plug domain"/>
    <property type="match status" value="1"/>
</dbReference>
<keyword evidence="6" id="KW-0406">Ion transport</keyword>
<evidence type="ECO:0000256" key="2">
    <source>
        <dbReference type="ARBA" id="ARBA00022448"/>
    </source>
</evidence>
<evidence type="ECO:0000256" key="7">
    <source>
        <dbReference type="ARBA" id="ARBA00023077"/>
    </source>
</evidence>
<dbReference type="Gene3D" id="2.40.170.20">
    <property type="entry name" value="TonB-dependent receptor, beta-barrel domain"/>
    <property type="match status" value="1"/>
</dbReference>
<dbReference type="eggNOG" id="COG4771">
    <property type="taxonomic scope" value="Bacteria"/>
</dbReference>
<evidence type="ECO:0000313" key="14">
    <source>
        <dbReference type="EMBL" id="CBG40400.1"/>
    </source>
</evidence>
<dbReference type="SUPFAM" id="SSF56935">
    <property type="entry name" value="Porins"/>
    <property type="match status" value="1"/>
</dbReference>
<dbReference type="GO" id="GO:0009279">
    <property type="term" value="C:cell outer membrane"/>
    <property type="evidence" value="ECO:0007669"/>
    <property type="project" value="UniProtKB-SubCell"/>
</dbReference>
<dbReference type="HOGENOM" id="CLU_008287_18_2_7"/>
<feature type="domain" description="TonB-dependent receptor plug" evidence="13">
    <location>
        <begin position="41"/>
        <end position="154"/>
    </location>
</feature>
<comment type="similarity">
    <text evidence="10 11">Belongs to the TonB-dependent receptor family.</text>
</comment>
<keyword evidence="2 10" id="KW-0813">Transport</keyword>
<evidence type="ECO:0000256" key="1">
    <source>
        <dbReference type="ARBA" id="ARBA00004571"/>
    </source>
</evidence>
<keyword evidence="7 11" id="KW-0798">TonB box</keyword>
<dbReference type="InterPro" id="IPR012910">
    <property type="entry name" value="Plug_dom"/>
</dbReference>
<proteinExistence type="inferred from homology"/>
<sequence>MKKIRIFLFGIAGLSLSISDEVKSLNLDRIVTSASGYKQALKETPASVSVVDSEELKNKPVRDLGEAVALVPGVSIEQGIGKIGDYSISIRGMPSNYTLILLDGKRQNTSSAGFPNGFTEVFASFMPPLAALDRIEVIRGPASTLYGSDAIGGIVNIIMKKQLDSWSGSFMLDSVFQENRAFGNLYGASLWMGGPLDSAKRWTLSLRIRDQYRMKVPTADLKIIPTTSGQDTQVTRGNIVGLSESNNSNLGFRLAYQADSKNYFYLDYDNALQWYNNSQSLLGTVGNVGGYKKNIFFLRNNVIFSHQGKYENFQTDTSIQYLSTRNDGRVVTVSAVPKGSPLVGQNRVLLGQDILIDNKNVFYISHANITTLGARYWFSSLMDRVVVKQPFMYYHNVALFAENETFLRENLILQLGMRGEYNSSFGFHVSPRGYVVYNILEGKKGGGGNSLILKGGISTGYKTPTVTDLVSGINGLTAQGTVPTYGNPSLKPETSTNYEVSLSYENKIIELGVTGFFIQFSNKIQGASVPNGKQVPVPGGGVCVSQNGRNCTYFVNADTAISYGAETYLGLRPLSIGYGDVDFVTSYTYNHTEQTSGKAKGLPLTGIPLHSFNGAMNYNLPFGLAFYLRGELRAKQLRTDVGRNVNTLALLDEFLRKNPGLSKYYKTYFLLHVGGSYRIKKNLKLNFGIYNLLNHNFVDFVLSNGVYYNNYNYIREGRRYYASLSVDF</sequence>
<comment type="subcellular location">
    <subcellularLocation>
        <location evidence="1 10">Cell outer membrane</location>
        <topology evidence="1 10">Multi-pass membrane protein</topology>
    </subcellularLocation>
</comment>
<dbReference type="PROSITE" id="PS52016">
    <property type="entry name" value="TONB_DEPENDENT_REC_3"/>
    <property type="match status" value="1"/>
</dbReference>
<accession>D3UIS5</accession>
<evidence type="ECO:0000256" key="9">
    <source>
        <dbReference type="ARBA" id="ARBA00023237"/>
    </source>
</evidence>
<gene>
    <name evidence="14" type="primary">cfrA</name>
    <name evidence="14" type="ordered locus">HMU11450</name>
</gene>
<dbReference type="Pfam" id="PF00593">
    <property type="entry name" value="TonB_dep_Rec_b-barrel"/>
    <property type="match status" value="1"/>
</dbReference>
<evidence type="ECO:0000256" key="6">
    <source>
        <dbReference type="ARBA" id="ARBA00023065"/>
    </source>
</evidence>
<dbReference type="InterPro" id="IPR037066">
    <property type="entry name" value="Plug_dom_sf"/>
</dbReference>
<dbReference type="InterPro" id="IPR039426">
    <property type="entry name" value="TonB-dep_rcpt-like"/>
</dbReference>
<dbReference type="CDD" id="cd01347">
    <property type="entry name" value="ligand_gated_channel"/>
    <property type="match status" value="1"/>
</dbReference>
<feature type="domain" description="TonB-dependent receptor-like beta-barrel" evidence="12">
    <location>
        <begin position="245"/>
        <end position="692"/>
    </location>
</feature>
<dbReference type="KEGG" id="hms:HMU11450"/>
<dbReference type="Proteomes" id="UP000001522">
    <property type="component" value="Chromosome"/>
</dbReference>
<dbReference type="PANTHER" id="PTHR30069:SF53">
    <property type="entry name" value="COLICIN I RECEPTOR-RELATED"/>
    <property type="match status" value="1"/>
</dbReference>
<keyword evidence="9 10" id="KW-0998">Cell outer membrane</keyword>
<dbReference type="STRING" id="679897.HMU11450"/>
<evidence type="ECO:0000256" key="3">
    <source>
        <dbReference type="ARBA" id="ARBA00022452"/>
    </source>
</evidence>
<keyword evidence="5" id="KW-0732">Signal</keyword>
<dbReference type="PANTHER" id="PTHR30069">
    <property type="entry name" value="TONB-DEPENDENT OUTER MEMBRANE RECEPTOR"/>
    <property type="match status" value="1"/>
</dbReference>
<protein>
    <submittedName>
        <fullName evidence="14">Putative Ferric receptor CfrA</fullName>
    </submittedName>
</protein>
<dbReference type="AlphaFoldDB" id="D3UIS5"/>
<keyword evidence="15" id="KW-1185">Reference proteome</keyword>
<dbReference type="GO" id="GO:0044718">
    <property type="term" value="P:siderophore transmembrane transport"/>
    <property type="evidence" value="ECO:0007669"/>
    <property type="project" value="TreeGrafter"/>
</dbReference>
<evidence type="ECO:0000256" key="11">
    <source>
        <dbReference type="RuleBase" id="RU003357"/>
    </source>
</evidence>
<organism evidence="14 15">
    <name type="scientific">Helicobacter mustelae (strain ATCC 43772 / CCUG 25715 / CIP 103759 / LMG 18044 / NCTC 12198 / R85-136P)</name>
    <name type="common">Campylobacter mustelae</name>
    <dbReference type="NCBI Taxonomy" id="679897"/>
    <lineage>
        <taxon>Bacteria</taxon>
        <taxon>Pseudomonadati</taxon>
        <taxon>Campylobacterota</taxon>
        <taxon>Epsilonproteobacteria</taxon>
        <taxon>Campylobacterales</taxon>
        <taxon>Helicobacteraceae</taxon>
        <taxon>Helicobacter</taxon>
    </lineage>
</organism>
<dbReference type="GO" id="GO:0015344">
    <property type="term" value="F:siderophore uptake transmembrane transporter activity"/>
    <property type="evidence" value="ECO:0007669"/>
    <property type="project" value="TreeGrafter"/>
</dbReference>
<reference evidence="14 15" key="1">
    <citation type="journal article" date="2010" name="BMC Genomics">
        <title>Comparative genomics and proteomics of Helicobacter mustelae, an ulcerogenic and carcinogenic gastric pathogen.</title>
        <authorList>
            <person name="O'Toole P.W."/>
            <person name="Snelling W.J."/>
            <person name="Canchaya C."/>
            <person name="Forde B.M."/>
            <person name="Hardie K.R."/>
            <person name="Josenhans C."/>
            <person name="Graham R.L.J."/>
            <person name="McMullan G."/>
            <person name="Parkhill J."/>
            <person name="Belda E."/>
            <person name="Bentley S.D."/>
        </authorList>
    </citation>
    <scope>NUCLEOTIDE SEQUENCE [LARGE SCALE GENOMIC DNA]</scope>
    <source>
        <strain evidence="15">ATCC 43772 / LMG 18044 / NCTC 12198 / 12198</strain>
    </source>
</reference>
<evidence type="ECO:0000259" key="13">
    <source>
        <dbReference type="Pfam" id="PF07715"/>
    </source>
</evidence>
<dbReference type="EMBL" id="FN555004">
    <property type="protein sequence ID" value="CBG40400.1"/>
    <property type="molecule type" value="Genomic_DNA"/>
</dbReference>
<evidence type="ECO:0000259" key="12">
    <source>
        <dbReference type="Pfam" id="PF00593"/>
    </source>
</evidence>
<keyword evidence="8 10" id="KW-0472">Membrane</keyword>
<evidence type="ECO:0000256" key="5">
    <source>
        <dbReference type="ARBA" id="ARBA00022729"/>
    </source>
</evidence>
<evidence type="ECO:0000256" key="10">
    <source>
        <dbReference type="PROSITE-ProRule" id="PRU01360"/>
    </source>
</evidence>
<evidence type="ECO:0000256" key="8">
    <source>
        <dbReference type="ARBA" id="ARBA00023136"/>
    </source>
</evidence>
<keyword evidence="3 10" id="KW-1134">Transmembrane beta strand</keyword>
<keyword evidence="14" id="KW-0675">Receptor</keyword>
<dbReference type="InterPro" id="IPR000531">
    <property type="entry name" value="Beta-barrel_TonB"/>
</dbReference>
<dbReference type="RefSeq" id="WP_013023469.1">
    <property type="nucleotide sequence ID" value="NC_013949.1"/>
</dbReference>